<keyword evidence="2 5" id="KW-0808">Transferase</keyword>
<evidence type="ECO:0000256" key="1">
    <source>
        <dbReference type="ARBA" id="ARBA00007274"/>
    </source>
</evidence>
<dbReference type="PANTHER" id="PTHR43300">
    <property type="entry name" value="ACETYLTRANSFERASE"/>
    <property type="match status" value="1"/>
</dbReference>
<dbReference type="InterPro" id="IPR050179">
    <property type="entry name" value="Trans_hexapeptide_repeat"/>
</dbReference>
<accession>A0A445N1T7</accession>
<keyword evidence="3" id="KW-0677">Repeat</keyword>
<evidence type="ECO:0000313" key="5">
    <source>
        <dbReference type="EMBL" id="SPD75667.1"/>
    </source>
</evidence>
<dbReference type="Pfam" id="PF00132">
    <property type="entry name" value="Hexapep"/>
    <property type="match status" value="2"/>
</dbReference>
<dbReference type="InterPro" id="IPR011004">
    <property type="entry name" value="Trimer_LpxA-like_sf"/>
</dbReference>
<comment type="similarity">
    <text evidence="1">Belongs to the transferase hexapeptide repeat family.</text>
</comment>
<sequence length="158" mass="16525">MTSVIEAATLIHPSVKIGHFCVIERGAVIKPHCIIGDYVRVGRGCCIGEGVIIKPGVILAEDTVLKAGAFLAPSVVTLRDQKTGCGAPVICQGVFIGGGAIILPYVRIGKKATVGAGSVVLNDVPPNSTVVGVPARAMRTKVFKQSPERENRIWRGNG</sequence>
<reference evidence="5" key="1">
    <citation type="submission" date="2018-01" db="EMBL/GenBank/DDBJ databases">
        <authorList>
            <person name="Regsiter A."/>
            <person name="William W."/>
        </authorList>
    </citation>
    <scope>NUCLEOTIDE SEQUENCE</scope>
    <source>
        <strain evidence="5">TRIP AH-1</strain>
    </source>
</reference>
<dbReference type="SUPFAM" id="SSF51161">
    <property type="entry name" value="Trimeric LpxA-like enzymes"/>
    <property type="match status" value="1"/>
</dbReference>
<proteinExistence type="inferred from homology"/>
<evidence type="ECO:0000256" key="2">
    <source>
        <dbReference type="ARBA" id="ARBA00022679"/>
    </source>
</evidence>
<dbReference type="InterPro" id="IPR001451">
    <property type="entry name" value="Hexapep"/>
</dbReference>
<dbReference type="GO" id="GO:0009001">
    <property type="term" value="F:serine O-acetyltransferase activity"/>
    <property type="evidence" value="ECO:0007669"/>
    <property type="project" value="UniProtKB-EC"/>
</dbReference>
<dbReference type="EC" id="2.3.1.30" evidence="5"/>
<dbReference type="EMBL" id="OJIN01000217">
    <property type="protein sequence ID" value="SPD75667.1"/>
    <property type="molecule type" value="Genomic_DNA"/>
</dbReference>
<gene>
    <name evidence="5" type="ORF">PITCH_A720007</name>
</gene>
<evidence type="ECO:0000256" key="4">
    <source>
        <dbReference type="ARBA" id="ARBA00023315"/>
    </source>
</evidence>
<name>A0A445N1T7_9BACT</name>
<protein>
    <submittedName>
        <fullName evidence="5">Putative Serine O-acetyltransferase</fullName>
        <ecNumber evidence="5">2.3.1.30</ecNumber>
    </submittedName>
</protein>
<organism evidence="5">
    <name type="scientific">uncultured Desulfobacterium sp</name>
    <dbReference type="NCBI Taxonomy" id="201089"/>
    <lineage>
        <taxon>Bacteria</taxon>
        <taxon>Pseudomonadati</taxon>
        <taxon>Thermodesulfobacteriota</taxon>
        <taxon>Desulfobacteria</taxon>
        <taxon>Desulfobacterales</taxon>
        <taxon>Desulfobacteriaceae</taxon>
        <taxon>Desulfobacterium</taxon>
        <taxon>environmental samples</taxon>
    </lineage>
</organism>
<dbReference type="Gene3D" id="2.160.10.10">
    <property type="entry name" value="Hexapeptide repeat proteins"/>
    <property type="match status" value="2"/>
</dbReference>
<dbReference type="PROSITE" id="PS00101">
    <property type="entry name" value="HEXAPEP_TRANSFERASES"/>
    <property type="match status" value="1"/>
</dbReference>
<keyword evidence="4 5" id="KW-0012">Acyltransferase</keyword>
<dbReference type="AlphaFoldDB" id="A0A445N1T7"/>
<evidence type="ECO:0000256" key="3">
    <source>
        <dbReference type="ARBA" id="ARBA00022737"/>
    </source>
</evidence>
<dbReference type="InterPro" id="IPR018357">
    <property type="entry name" value="Hexapep_transf_CS"/>
</dbReference>
<dbReference type="PANTHER" id="PTHR43300:SF7">
    <property type="entry name" value="UDP-N-ACETYLBACILLOSAMINE N-ACETYLTRANSFERASE"/>
    <property type="match status" value="1"/>
</dbReference>